<evidence type="ECO:0000256" key="1">
    <source>
        <dbReference type="ARBA" id="ARBA00000707"/>
    </source>
</evidence>
<protein>
    <recommendedName>
        <fullName evidence="2">ubiquitinyl hydrolase 1</fullName>
        <ecNumber evidence="2">3.4.19.12</ecNumber>
    </recommendedName>
</protein>
<feature type="region of interest" description="Disordered" evidence="4">
    <location>
        <begin position="289"/>
        <end position="313"/>
    </location>
</feature>
<evidence type="ECO:0000256" key="2">
    <source>
        <dbReference type="ARBA" id="ARBA00012759"/>
    </source>
</evidence>
<dbReference type="Pfam" id="PF00443">
    <property type="entry name" value="UCH"/>
    <property type="match status" value="1"/>
</dbReference>
<evidence type="ECO:0000313" key="6">
    <source>
        <dbReference type="EMBL" id="KAF3686629.1"/>
    </source>
</evidence>
<sequence>MKAKALSVKECTWMSEECHLVDEPHGNTQRISLCLPNIFRSKKVKPFTRSIPAYQVYYTARELLLEVLDRGAVRELIRRPAGVKAGAARPSYSQSREQSTELSEEEYVEVLTWFSIVLQSGLSTGDNSSFGSELTLNLDGWQGVLKRNSFQTILLSLTRLNEGDKLDTLSAFCGHLTRRYQTLYTPGPNLAVKKYQLSYQQGPSSLYLALLCDISSGFICNMYLYCPEQLQKQSRKPVVEQVVTHLLRPFCSCTHLVQLDTSASMISNLAHIFSGFGVKICFAPTVEEPSTETTSSSPPAMPDQHQQTPEDSLSHPVAHLGGWTGPALFLSSEMKGLEDVFLPGLWVALHVICINTFVLHSRQSQGSGRHVHLTQFTRNLASQLTSDSSITVPVLPRLNSSSYQETRLSNRSKQRSKCRVAEVFVRLLQEMWLGRSSSCAPVEARSVLCSILPQFNNYSQQDAQELLLSLLNALHDDLKKDCLSLFFEHTILTGGEQMLCSVCGLRRETTVLTCLEKAPEILLLHLKRFGCKGKNQVKLRTNVLFSMKLDLNPFLSSSVQSTLYSSYCLYAVVNHIGHLNMGHYTALCHNTLTRTWHCFDDSTVREEQDNLVQSPNAYLLLYSRKPFQKPKISGL</sequence>
<dbReference type="GO" id="GO:0005634">
    <property type="term" value="C:nucleus"/>
    <property type="evidence" value="ECO:0007669"/>
    <property type="project" value="TreeGrafter"/>
</dbReference>
<keyword evidence="3 6" id="KW-0378">Hydrolase</keyword>
<dbReference type="PROSITE" id="PS50235">
    <property type="entry name" value="USP_3"/>
    <property type="match status" value="1"/>
</dbReference>
<name>A0A6G1P8U7_CHAAH</name>
<comment type="catalytic activity">
    <reaction evidence="1">
        <text>Thiol-dependent hydrolysis of ester, thioester, amide, peptide and isopeptide bonds formed by the C-terminal Gly of ubiquitin (a 76-residue protein attached to proteins as an intracellular targeting signal).</text>
        <dbReference type="EC" id="3.4.19.12"/>
    </reaction>
</comment>
<dbReference type="InterPro" id="IPR050185">
    <property type="entry name" value="Ub_carboxyl-term_hydrolase"/>
</dbReference>
<dbReference type="InterPro" id="IPR001394">
    <property type="entry name" value="Peptidase_C19_UCH"/>
</dbReference>
<dbReference type="AlphaFoldDB" id="A0A6G1P8U7"/>
<dbReference type="PROSITE" id="PS00973">
    <property type="entry name" value="USP_2"/>
    <property type="match status" value="1"/>
</dbReference>
<evidence type="ECO:0000313" key="7">
    <source>
        <dbReference type="Proteomes" id="UP000503349"/>
    </source>
</evidence>
<dbReference type="GO" id="GO:0016579">
    <property type="term" value="P:protein deubiquitination"/>
    <property type="evidence" value="ECO:0007669"/>
    <property type="project" value="InterPro"/>
</dbReference>
<evidence type="ECO:0000256" key="3">
    <source>
        <dbReference type="ARBA" id="ARBA00022801"/>
    </source>
</evidence>
<proteinExistence type="predicted"/>
<dbReference type="SUPFAM" id="SSF54001">
    <property type="entry name" value="Cysteine proteinases"/>
    <property type="match status" value="1"/>
</dbReference>
<dbReference type="Pfam" id="PF13843">
    <property type="entry name" value="DDE_Tnp_1_7"/>
    <property type="match status" value="1"/>
</dbReference>
<feature type="domain" description="USP" evidence="5">
    <location>
        <begin position="365"/>
        <end position="625"/>
    </location>
</feature>
<dbReference type="EMBL" id="CM015713">
    <property type="protein sequence ID" value="KAF3686629.1"/>
    <property type="molecule type" value="Genomic_DNA"/>
</dbReference>
<dbReference type="PANTHER" id="PTHR21646:SF28">
    <property type="entry name" value="UBIQUITIN CARBOXYL-TERMINAL HYDROLASE 15"/>
    <property type="match status" value="1"/>
</dbReference>
<dbReference type="InterPro" id="IPR028889">
    <property type="entry name" value="USP"/>
</dbReference>
<gene>
    <name evidence="6" type="ORF">EXN66_Car002301</name>
</gene>
<reference evidence="7" key="2">
    <citation type="submission" date="2019-02" db="EMBL/GenBank/DDBJ databases">
        <title>Opniocepnalus argus Var Kimnra genome.</title>
        <authorList>
            <person name="Zhou C."/>
            <person name="Xiao S."/>
        </authorList>
    </citation>
    <scope>NUCLEOTIDE SEQUENCE [LARGE SCALE GENOMIC DNA]</scope>
</reference>
<dbReference type="Proteomes" id="UP000503349">
    <property type="component" value="Chromosome 2"/>
</dbReference>
<organism evidence="6 7">
    <name type="scientific">Channa argus</name>
    <name type="common">Northern snakehead</name>
    <name type="synonym">Ophicephalus argus</name>
    <dbReference type="NCBI Taxonomy" id="215402"/>
    <lineage>
        <taxon>Eukaryota</taxon>
        <taxon>Metazoa</taxon>
        <taxon>Chordata</taxon>
        <taxon>Craniata</taxon>
        <taxon>Vertebrata</taxon>
        <taxon>Euteleostomi</taxon>
        <taxon>Actinopterygii</taxon>
        <taxon>Neopterygii</taxon>
        <taxon>Teleostei</taxon>
        <taxon>Neoteleostei</taxon>
        <taxon>Acanthomorphata</taxon>
        <taxon>Anabantaria</taxon>
        <taxon>Anabantiformes</taxon>
        <taxon>Channoidei</taxon>
        <taxon>Channidae</taxon>
        <taxon>Channa</taxon>
    </lineage>
</organism>
<reference evidence="6 7" key="1">
    <citation type="submission" date="2019-02" db="EMBL/GenBank/DDBJ databases">
        <title>Opniocepnalus argus genome.</title>
        <authorList>
            <person name="Zhou C."/>
            <person name="Xiao S."/>
        </authorList>
    </citation>
    <scope>NUCLEOTIDE SEQUENCE [LARGE SCALE GENOMIC DNA]</scope>
    <source>
        <strain evidence="6">OARG1902GOOAL</strain>
        <tissue evidence="6">Muscle</tissue>
    </source>
</reference>
<dbReference type="EC" id="3.4.19.12" evidence="2"/>
<dbReference type="Gene3D" id="3.90.70.10">
    <property type="entry name" value="Cysteine proteinases"/>
    <property type="match status" value="2"/>
</dbReference>
<accession>A0A6G1P8U7</accession>
<evidence type="ECO:0000259" key="5">
    <source>
        <dbReference type="PROSITE" id="PS50235"/>
    </source>
</evidence>
<feature type="compositionally biased region" description="Low complexity" evidence="4">
    <location>
        <begin position="289"/>
        <end position="298"/>
    </location>
</feature>
<dbReference type="InterPro" id="IPR038765">
    <property type="entry name" value="Papain-like_cys_pep_sf"/>
</dbReference>
<dbReference type="GO" id="GO:0004843">
    <property type="term" value="F:cysteine-type deubiquitinase activity"/>
    <property type="evidence" value="ECO:0007669"/>
    <property type="project" value="UniProtKB-EC"/>
</dbReference>
<dbReference type="PANTHER" id="PTHR21646">
    <property type="entry name" value="UBIQUITIN CARBOXYL-TERMINAL HYDROLASE"/>
    <property type="match status" value="1"/>
</dbReference>
<keyword evidence="7" id="KW-1185">Reference proteome</keyword>
<dbReference type="InterPro" id="IPR018200">
    <property type="entry name" value="USP_CS"/>
</dbReference>
<dbReference type="InterPro" id="IPR029526">
    <property type="entry name" value="PGBD"/>
</dbReference>
<evidence type="ECO:0000256" key="4">
    <source>
        <dbReference type="SAM" id="MobiDB-lite"/>
    </source>
</evidence>